<dbReference type="InterPro" id="IPR040372">
    <property type="entry name" value="YaeB-like"/>
</dbReference>
<reference evidence="5" key="1">
    <citation type="submission" date="2016-09" db="EMBL/GenBank/DDBJ databases">
        <authorList>
            <person name="Varghese N."/>
            <person name="Submissions S."/>
        </authorList>
    </citation>
    <scope>NUCLEOTIDE SEQUENCE [LARGE SCALE GENOMIC DNA]</scope>
    <source>
        <strain evidence="5">25nlg</strain>
    </source>
</reference>
<dbReference type="Proteomes" id="UP000242662">
    <property type="component" value="Unassembled WGS sequence"/>
</dbReference>
<accession>A0A1G6GTK7</accession>
<feature type="domain" description="TsaA-like" evidence="3">
    <location>
        <begin position="7"/>
        <end position="137"/>
    </location>
</feature>
<evidence type="ECO:0000256" key="1">
    <source>
        <dbReference type="ARBA" id="ARBA00022691"/>
    </source>
</evidence>
<dbReference type="GO" id="GO:0032259">
    <property type="term" value="P:methylation"/>
    <property type="evidence" value="ECO:0007669"/>
    <property type="project" value="UniProtKB-KW"/>
</dbReference>
<evidence type="ECO:0000313" key="5">
    <source>
        <dbReference type="Proteomes" id="UP000242662"/>
    </source>
</evidence>
<dbReference type="RefSeq" id="WP_090774601.1">
    <property type="nucleotide sequence ID" value="NZ_FMYM01000002.1"/>
</dbReference>
<dbReference type="PANTHER" id="PTHR12818:SF0">
    <property type="entry name" value="TRNA (ADENINE(37)-N6)-METHYLTRANSFERASE"/>
    <property type="match status" value="1"/>
</dbReference>
<name>A0A1G6GTK7_9BACI</name>
<dbReference type="Gene3D" id="2.40.30.70">
    <property type="entry name" value="YaeB-like"/>
    <property type="match status" value="1"/>
</dbReference>
<keyword evidence="4" id="KW-0489">Methyltransferase</keyword>
<dbReference type="STRING" id="1464122.SAMN05421737_10211"/>
<dbReference type="CDD" id="cd09281">
    <property type="entry name" value="UPF0066"/>
    <property type="match status" value="1"/>
</dbReference>
<evidence type="ECO:0000313" key="4">
    <source>
        <dbReference type="EMBL" id="SDB85360.1"/>
    </source>
</evidence>
<comment type="similarity">
    <text evidence="2">Belongs to the tRNA methyltransferase O family.</text>
</comment>
<dbReference type="NCBIfam" id="TIGR00104">
    <property type="entry name" value="tRNA_TsaA"/>
    <property type="match status" value="1"/>
</dbReference>
<protein>
    <submittedName>
        <fullName evidence="4">tRNA-Thr(GGU) m(6)t(6)A37 methyltransferase TsaA</fullName>
    </submittedName>
</protein>
<dbReference type="InterPro" id="IPR023370">
    <property type="entry name" value="TrmO-like_N"/>
</dbReference>
<dbReference type="EMBL" id="FMYM01000002">
    <property type="protein sequence ID" value="SDB85360.1"/>
    <property type="molecule type" value="Genomic_DNA"/>
</dbReference>
<sequence length="156" mass="17606">MNKNITLQPIGYISSPRKALTDDEWGAVDSCITLCDNLHPDTLVGLETFSHIDVLFYMHKVSTITTSARHPRGNTAWPKVGIFAQRAKNRPNQLGATTCQLLSVEGRNVYVRGLDAVDGTPILDIKPYVKEFAPREETTQPEWITELMRDYFVDKL</sequence>
<evidence type="ECO:0000256" key="2">
    <source>
        <dbReference type="ARBA" id="ARBA00033753"/>
    </source>
</evidence>
<keyword evidence="4" id="KW-0808">Transferase</keyword>
<keyword evidence="1" id="KW-0949">S-adenosyl-L-methionine</keyword>
<dbReference type="GO" id="GO:0008168">
    <property type="term" value="F:methyltransferase activity"/>
    <property type="evidence" value="ECO:0007669"/>
    <property type="project" value="UniProtKB-KW"/>
</dbReference>
<gene>
    <name evidence="4" type="ORF">SAMN05421737_10211</name>
</gene>
<dbReference type="InterPro" id="IPR036414">
    <property type="entry name" value="YaeB_N_sf"/>
</dbReference>
<dbReference type="InterPro" id="IPR036413">
    <property type="entry name" value="YaeB-like_sf"/>
</dbReference>
<evidence type="ECO:0000259" key="3">
    <source>
        <dbReference type="PROSITE" id="PS51668"/>
    </source>
</evidence>
<organism evidence="4 5">
    <name type="scientific">Shouchella lonarensis</name>
    <dbReference type="NCBI Taxonomy" id="1464122"/>
    <lineage>
        <taxon>Bacteria</taxon>
        <taxon>Bacillati</taxon>
        <taxon>Bacillota</taxon>
        <taxon>Bacilli</taxon>
        <taxon>Bacillales</taxon>
        <taxon>Bacillaceae</taxon>
        <taxon>Shouchella</taxon>
    </lineage>
</organism>
<dbReference type="OrthoDB" id="9799092at2"/>
<proteinExistence type="inferred from homology"/>
<dbReference type="PANTHER" id="PTHR12818">
    <property type="entry name" value="TRNA (ADENINE(37)-N6)-METHYLTRANSFERASE"/>
    <property type="match status" value="1"/>
</dbReference>
<dbReference type="AlphaFoldDB" id="A0A1G6GTK7"/>
<dbReference type="PROSITE" id="PS51668">
    <property type="entry name" value="TSAA_2"/>
    <property type="match status" value="1"/>
</dbReference>
<keyword evidence="5" id="KW-1185">Reference proteome</keyword>
<dbReference type="SUPFAM" id="SSF118196">
    <property type="entry name" value="YaeB-like"/>
    <property type="match status" value="1"/>
</dbReference>
<dbReference type="Pfam" id="PF01980">
    <property type="entry name" value="TrmO_N"/>
    <property type="match status" value="1"/>
</dbReference>